<evidence type="ECO:0000313" key="3">
    <source>
        <dbReference type="Proteomes" id="UP000284706"/>
    </source>
</evidence>
<evidence type="ECO:0000256" key="1">
    <source>
        <dbReference type="SAM" id="MobiDB-lite"/>
    </source>
</evidence>
<gene>
    <name evidence="2" type="ORF">CVT26_004709</name>
</gene>
<dbReference type="AlphaFoldDB" id="A0A409XZ67"/>
<dbReference type="EMBL" id="NHYE01001397">
    <property type="protein sequence ID" value="PPQ96077.1"/>
    <property type="molecule type" value="Genomic_DNA"/>
</dbReference>
<accession>A0A409XZ67</accession>
<organism evidence="2 3">
    <name type="scientific">Gymnopilus dilepis</name>
    <dbReference type="NCBI Taxonomy" id="231916"/>
    <lineage>
        <taxon>Eukaryota</taxon>
        <taxon>Fungi</taxon>
        <taxon>Dikarya</taxon>
        <taxon>Basidiomycota</taxon>
        <taxon>Agaricomycotina</taxon>
        <taxon>Agaricomycetes</taxon>
        <taxon>Agaricomycetidae</taxon>
        <taxon>Agaricales</taxon>
        <taxon>Agaricineae</taxon>
        <taxon>Hymenogastraceae</taxon>
        <taxon>Gymnopilus</taxon>
    </lineage>
</organism>
<dbReference type="InParanoid" id="A0A409XZ67"/>
<reference evidence="2 3" key="1">
    <citation type="journal article" date="2018" name="Evol. Lett.">
        <title>Horizontal gene cluster transfer increased hallucinogenic mushroom diversity.</title>
        <authorList>
            <person name="Reynolds H.T."/>
            <person name="Vijayakumar V."/>
            <person name="Gluck-Thaler E."/>
            <person name="Korotkin H.B."/>
            <person name="Matheny P.B."/>
            <person name="Slot J.C."/>
        </authorList>
    </citation>
    <scope>NUCLEOTIDE SEQUENCE [LARGE SCALE GENOMIC DNA]</scope>
    <source>
        <strain evidence="2 3">SRW20</strain>
    </source>
</reference>
<keyword evidence="3" id="KW-1185">Reference proteome</keyword>
<protein>
    <submittedName>
        <fullName evidence="2">Uncharacterized protein</fullName>
    </submittedName>
</protein>
<feature type="compositionally biased region" description="Basic and acidic residues" evidence="1">
    <location>
        <begin position="1"/>
        <end position="10"/>
    </location>
</feature>
<sequence length="180" mass="19057">MCWRLEEKRREKMHRQTSAVSRLAGPKLNDHSSTQIHPSYVRLGDHSTVLLKKHLHITVSPYLIIAPELVGGGSTYPSSTAAHLLPNLQVEQRLGVLGGDVGGEALAVDEERKGGLRSPPDLVFGQSLTTGGASSSGAAAADAVDGGVAGQTSLVVKQTICILWLSPIISAKHARKSILQ</sequence>
<dbReference type="Proteomes" id="UP000284706">
    <property type="component" value="Unassembled WGS sequence"/>
</dbReference>
<evidence type="ECO:0000313" key="2">
    <source>
        <dbReference type="EMBL" id="PPQ96077.1"/>
    </source>
</evidence>
<name>A0A409XZ67_9AGAR</name>
<proteinExistence type="predicted"/>
<feature type="region of interest" description="Disordered" evidence="1">
    <location>
        <begin position="1"/>
        <end position="34"/>
    </location>
</feature>
<comment type="caution">
    <text evidence="2">The sequence shown here is derived from an EMBL/GenBank/DDBJ whole genome shotgun (WGS) entry which is preliminary data.</text>
</comment>